<dbReference type="HOGENOM" id="CLU_006344_6_2_1"/>
<dbReference type="EMBL" id="KN819357">
    <property type="protein sequence ID" value="KIJ13002.1"/>
    <property type="molecule type" value="Genomic_DNA"/>
</dbReference>
<evidence type="ECO:0000313" key="2">
    <source>
        <dbReference type="Proteomes" id="UP000053647"/>
    </source>
</evidence>
<name>A0A0C9TZL1_PAXIN</name>
<evidence type="ECO:0000313" key="1">
    <source>
        <dbReference type="EMBL" id="KIJ13002.1"/>
    </source>
</evidence>
<dbReference type="Proteomes" id="UP000053647">
    <property type="component" value="Unassembled WGS sequence"/>
</dbReference>
<organism evidence="1 2">
    <name type="scientific">Paxillus involutus ATCC 200175</name>
    <dbReference type="NCBI Taxonomy" id="664439"/>
    <lineage>
        <taxon>Eukaryota</taxon>
        <taxon>Fungi</taxon>
        <taxon>Dikarya</taxon>
        <taxon>Basidiomycota</taxon>
        <taxon>Agaricomycotina</taxon>
        <taxon>Agaricomycetes</taxon>
        <taxon>Agaricomycetidae</taxon>
        <taxon>Boletales</taxon>
        <taxon>Paxilineae</taxon>
        <taxon>Paxillaceae</taxon>
        <taxon>Paxillus</taxon>
    </lineage>
</organism>
<proteinExistence type="predicted"/>
<gene>
    <name evidence="1" type="ORF">PAXINDRAFT_81955</name>
</gene>
<reference evidence="2" key="2">
    <citation type="submission" date="2015-01" db="EMBL/GenBank/DDBJ databases">
        <title>Evolutionary Origins and Diversification of the Mycorrhizal Mutualists.</title>
        <authorList>
            <consortium name="DOE Joint Genome Institute"/>
            <consortium name="Mycorrhizal Genomics Consortium"/>
            <person name="Kohler A."/>
            <person name="Kuo A."/>
            <person name="Nagy L.G."/>
            <person name="Floudas D."/>
            <person name="Copeland A."/>
            <person name="Barry K.W."/>
            <person name="Cichocki N."/>
            <person name="Veneault-Fourrey C."/>
            <person name="LaButti K."/>
            <person name="Lindquist E.A."/>
            <person name="Lipzen A."/>
            <person name="Lundell T."/>
            <person name="Morin E."/>
            <person name="Murat C."/>
            <person name="Riley R."/>
            <person name="Ohm R."/>
            <person name="Sun H."/>
            <person name="Tunlid A."/>
            <person name="Henrissat B."/>
            <person name="Grigoriev I.V."/>
            <person name="Hibbett D.S."/>
            <person name="Martin F."/>
        </authorList>
    </citation>
    <scope>NUCLEOTIDE SEQUENCE [LARGE SCALE GENOMIC DNA]</scope>
    <source>
        <strain evidence="2">ATCC 200175</strain>
    </source>
</reference>
<accession>A0A0C9TZL1</accession>
<dbReference type="AlphaFoldDB" id="A0A0C9TZL1"/>
<protein>
    <submittedName>
        <fullName evidence="1">Uncharacterized protein</fullName>
    </submittedName>
</protein>
<feature type="non-terminal residue" evidence="1">
    <location>
        <position position="1"/>
    </location>
</feature>
<keyword evidence="2" id="KW-1185">Reference proteome</keyword>
<reference evidence="1 2" key="1">
    <citation type="submission" date="2014-06" db="EMBL/GenBank/DDBJ databases">
        <authorList>
            <consortium name="DOE Joint Genome Institute"/>
            <person name="Kuo A."/>
            <person name="Kohler A."/>
            <person name="Nagy L.G."/>
            <person name="Floudas D."/>
            <person name="Copeland A."/>
            <person name="Barry K.W."/>
            <person name="Cichocki N."/>
            <person name="Veneault-Fourrey C."/>
            <person name="LaButti K."/>
            <person name="Lindquist E.A."/>
            <person name="Lipzen A."/>
            <person name="Lundell T."/>
            <person name="Morin E."/>
            <person name="Murat C."/>
            <person name="Sun H."/>
            <person name="Tunlid A."/>
            <person name="Henrissat B."/>
            <person name="Grigoriev I.V."/>
            <person name="Hibbett D.S."/>
            <person name="Martin F."/>
            <person name="Nordberg H.P."/>
            <person name="Cantor M.N."/>
            <person name="Hua S.X."/>
        </authorList>
    </citation>
    <scope>NUCLEOTIDE SEQUENCE [LARGE SCALE GENOMIC DNA]</scope>
    <source>
        <strain evidence="1 2">ATCC 200175</strain>
    </source>
</reference>
<sequence length="136" mass="15407">VPDKMVRAIAAFIDFCYIVCHSTLDEADLEAMEDALRCFEAERTIFKEVQIHPNGISIPQIHALQHYHHLVQQFGAPNGLCSSITGSKYIQAVKKPWRKSNQHNALGQMLITNQHLDNIASFRANRFAEGKHLLQV</sequence>
<dbReference type="OrthoDB" id="3246013at2759"/>